<comment type="subcellular location">
    <subcellularLocation>
        <location evidence="11">Cytoplasm</location>
    </subcellularLocation>
</comment>
<proteinExistence type="inferred from homology"/>
<dbReference type="AlphaFoldDB" id="A0A1G7DUS3"/>
<organism evidence="13 14">
    <name type="scientific">Rhodospira trueperi</name>
    <dbReference type="NCBI Taxonomy" id="69960"/>
    <lineage>
        <taxon>Bacteria</taxon>
        <taxon>Pseudomonadati</taxon>
        <taxon>Pseudomonadota</taxon>
        <taxon>Alphaproteobacteria</taxon>
        <taxon>Rhodospirillales</taxon>
        <taxon>Rhodospirillaceae</taxon>
        <taxon>Rhodospira</taxon>
    </lineage>
</organism>
<dbReference type="GO" id="GO:0008270">
    <property type="term" value="F:zinc ion binding"/>
    <property type="evidence" value="ECO:0007669"/>
    <property type="project" value="UniProtKB-UniRule"/>
</dbReference>
<dbReference type="PANTHER" id="PTHR42945">
    <property type="entry name" value="HISTIDINE BIOSYNTHESIS BIFUNCTIONAL PROTEIN"/>
    <property type="match status" value="1"/>
</dbReference>
<comment type="catalytic activity">
    <reaction evidence="2">
        <text>1-(5-phospho-beta-D-ribosyl)-ATP + H2O = 1-(5-phospho-beta-D-ribosyl)-5'-AMP + diphosphate + H(+)</text>
        <dbReference type="Rhea" id="RHEA:22828"/>
        <dbReference type="ChEBI" id="CHEBI:15377"/>
        <dbReference type="ChEBI" id="CHEBI:15378"/>
        <dbReference type="ChEBI" id="CHEBI:33019"/>
        <dbReference type="ChEBI" id="CHEBI:59457"/>
        <dbReference type="ChEBI" id="CHEBI:73183"/>
        <dbReference type="EC" id="3.6.1.31"/>
    </reaction>
</comment>
<evidence type="ECO:0000256" key="8">
    <source>
        <dbReference type="ARBA" id="ARBA00022605"/>
    </source>
</evidence>
<comment type="subunit">
    <text evidence="11">Homodimer.</text>
</comment>
<keyword evidence="11" id="KW-0479">Metal-binding</keyword>
<reference evidence="13 14" key="1">
    <citation type="submission" date="2016-10" db="EMBL/GenBank/DDBJ databases">
        <authorList>
            <person name="de Groot N.N."/>
        </authorList>
    </citation>
    <scope>NUCLEOTIDE SEQUENCE [LARGE SCALE GENOMIC DNA]</scope>
    <source>
        <strain evidence="13 14">ATCC 700224</strain>
    </source>
</reference>
<evidence type="ECO:0000256" key="3">
    <source>
        <dbReference type="ARBA" id="ARBA00005169"/>
    </source>
</evidence>
<evidence type="ECO:0000259" key="12">
    <source>
        <dbReference type="Pfam" id="PF01502"/>
    </source>
</evidence>
<keyword evidence="7 11" id="KW-0963">Cytoplasm</keyword>
<keyword evidence="9 11" id="KW-0378">Hydrolase</keyword>
<protein>
    <recommendedName>
        <fullName evidence="11">Phosphoribosyl-AMP cyclohydrolase</fullName>
        <shortName evidence="11">PRA-CH</shortName>
        <ecNumber evidence="11">3.5.4.19</ecNumber>
    </recommendedName>
</protein>
<dbReference type="Proteomes" id="UP000199412">
    <property type="component" value="Unassembled WGS sequence"/>
</dbReference>
<keyword evidence="10 11" id="KW-0368">Histidine biosynthesis</keyword>
<dbReference type="InterPro" id="IPR026660">
    <property type="entry name" value="PRA-CH"/>
</dbReference>
<evidence type="ECO:0000313" key="13">
    <source>
        <dbReference type="EMBL" id="SDE54940.1"/>
    </source>
</evidence>
<keyword evidence="8 11" id="KW-0028">Amino-acid biosynthesis</keyword>
<evidence type="ECO:0000256" key="11">
    <source>
        <dbReference type="HAMAP-Rule" id="MF_01021"/>
    </source>
</evidence>
<dbReference type="GO" id="GO:0000105">
    <property type="term" value="P:L-histidine biosynthetic process"/>
    <property type="evidence" value="ECO:0007669"/>
    <property type="project" value="UniProtKB-UniRule"/>
</dbReference>
<dbReference type="Gene3D" id="3.10.20.810">
    <property type="entry name" value="Phosphoribosyl-AMP cyclohydrolase"/>
    <property type="match status" value="1"/>
</dbReference>
<comment type="similarity">
    <text evidence="5">In the C-terminal section; belongs to the PRA-PH family.</text>
</comment>
<evidence type="ECO:0000256" key="2">
    <source>
        <dbReference type="ARBA" id="ARBA00001460"/>
    </source>
</evidence>
<comment type="similarity">
    <text evidence="11">Belongs to the PRA-CH family.</text>
</comment>
<dbReference type="EC" id="3.5.4.19" evidence="11"/>
<evidence type="ECO:0000256" key="5">
    <source>
        <dbReference type="ARBA" id="ARBA00007731"/>
    </source>
</evidence>
<feature type="binding site" evidence="11">
    <location>
        <position position="85"/>
    </location>
    <ligand>
        <name>Mg(2+)</name>
        <dbReference type="ChEBI" id="CHEBI:18420"/>
    </ligand>
</feature>
<feature type="domain" description="Phosphoribosyl-AMP cyclohydrolase" evidence="12">
    <location>
        <begin position="36"/>
        <end position="109"/>
    </location>
</feature>
<dbReference type="RefSeq" id="WP_245699190.1">
    <property type="nucleotide sequence ID" value="NZ_FNAP01000008.1"/>
</dbReference>
<evidence type="ECO:0000256" key="1">
    <source>
        <dbReference type="ARBA" id="ARBA00000024"/>
    </source>
</evidence>
<evidence type="ECO:0000256" key="4">
    <source>
        <dbReference type="ARBA" id="ARBA00005204"/>
    </source>
</evidence>
<feature type="binding site" evidence="11">
    <location>
        <position position="107"/>
    </location>
    <ligand>
        <name>Zn(2+)</name>
        <dbReference type="ChEBI" id="CHEBI:29105"/>
        <note>ligand shared between dimeric partners</note>
    </ligand>
</feature>
<comment type="pathway">
    <text evidence="4">Amino-acid biosynthesis; L-histidine biosynthesis; L-histidine from 5-phospho-alpha-D-ribose 1-diphosphate: step 2/9.</text>
</comment>
<dbReference type="UniPathway" id="UPA00031">
    <property type="reaction ID" value="UER00008"/>
</dbReference>
<dbReference type="GO" id="GO:0005737">
    <property type="term" value="C:cytoplasm"/>
    <property type="evidence" value="ECO:0007669"/>
    <property type="project" value="UniProtKB-SubCell"/>
</dbReference>
<keyword evidence="11" id="KW-0862">Zinc</keyword>
<dbReference type="GO" id="GO:0004636">
    <property type="term" value="F:phosphoribosyl-ATP diphosphatase activity"/>
    <property type="evidence" value="ECO:0007669"/>
    <property type="project" value="UniProtKB-EC"/>
</dbReference>
<evidence type="ECO:0000256" key="7">
    <source>
        <dbReference type="ARBA" id="ARBA00022490"/>
    </source>
</evidence>
<comment type="cofactor">
    <cofactor evidence="11">
        <name>Zn(2+)</name>
        <dbReference type="ChEBI" id="CHEBI:29105"/>
    </cofactor>
    <text evidence="11">Binds 1 zinc ion per subunit.</text>
</comment>
<comment type="function">
    <text evidence="11">Catalyzes the hydrolysis of the adenine ring of phosphoribosyl-AMP.</text>
</comment>
<feature type="binding site" evidence="11">
    <location>
        <position position="83"/>
    </location>
    <ligand>
        <name>Mg(2+)</name>
        <dbReference type="ChEBI" id="CHEBI:18420"/>
    </ligand>
</feature>
<dbReference type="EMBL" id="FNAP01000008">
    <property type="protein sequence ID" value="SDE54940.1"/>
    <property type="molecule type" value="Genomic_DNA"/>
</dbReference>
<keyword evidence="11" id="KW-0460">Magnesium</keyword>
<dbReference type="NCBIfam" id="NF000768">
    <property type="entry name" value="PRK00051.1"/>
    <property type="match status" value="1"/>
</dbReference>
<dbReference type="SUPFAM" id="SSF141734">
    <property type="entry name" value="HisI-like"/>
    <property type="match status" value="1"/>
</dbReference>
<feature type="binding site" evidence="11">
    <location>
        <position position="100"/>
    </location>
    <ligand>
        <name>Zn(2+)</name>
        <dbReference type="ChEBI" id="CHEBI:29105"/>
        <note>ligand shared between dimeric partners</note>
    </ligand>
</feature>
<evidence type="ECO:0000256" key="9">
    <source>
        <dbReference type="ARBA" id="ARBA00022801"/>
    </source>
</evidence>
<dbReference type="GO" id="GO:0000287">
    <property type="term" value="F:magnesium ion binding"/>
    <property type="evidence" value="ECO:0007669"/>
    <property type="project" value="UniProtKB-UniRule"/>
</dbReference>
<comment type="pathway">
    <text evidence="3 11">Amino-acid biosynthesis; L-histidine biosynthesis; L-histidine from 5-phospho-alpha-D-ribose 1-diphosphate: step 3/9.</text>
</comment>
<feature type="binding site" evidence="11">
    <location>
        <position position="84"/>
    </location>
    <ligand>
        <name>Zn(2+)</name>
        <dbReference type="ChEBI" id="CHEBI:29105"/>
        <note>ligand shared between dimeric partners</note>
    </ligand>
</feature>
<dbReference type="InterPro" id="IPR002496">
    <property type="entry name" value="PRib_AMP_CycHydrolase_dom"/>
</dbReference>
<comment type="catalytic activity">
    <reaction evidence="1 11">
        <text>1-(5-phospho-beta-D-ribosyl)-5'-AMP + H2O = 1-(5-phospho-beta-D-ribosyl)-5-[(5-phospho-beta-D-ribosylamino)methylideneamino]imidazole-4-carboxamide</text>
        <dbReference type="Rhea" id="RHEA:20049"/>
        <dbReference type="ChEBI" id="CHEBI:15377"/>
        <dbReference type="ChEBI" id="CHEBI:58435"/>
        <dbReference type="ChEBI" id="CHEBI:59457"/>
        <dbReference type="EC" id="3.5.4.19"/>
    </reaction>
</comment>
<dbReference type="FunFam" id="3.10.20.810:FF:000001">
    <property type="entry name" value="Histidine biosynthesis bifunctional protein HisIE"/>
    <property type="match status" value="1"/>
</dbReference>
<evidence type="ECO:0000313" key="14">
    <source>
        <dbReference type="Proteomes" id="UP000199412"/>
    </source>
</evidence>
<keyword evidence="14" id="KW-1185">Reference proteome</keyword>
<evidence type="ECO:0000256" key="10">
    <source>
        <dbReference type="ARBA" id="ARBA00023102"/>
    </source>
</evidence>
<sequence length="137" mass="14959">MSAMSDETPVLDAIRFTPDGLVPAIAQQHDTGEVLMMAWMTRETIAETLQTGHVCYWSRSRGKPWRKGETSGQVQTLKALRVDCDGDTLLLLVNQVGVACHTGRRTCFYREAGDGGALTEILAPEADPEALYGHKAP</sequence>
<feature type="binding site" evidence="11">
    <location>
        <position position="87"/>
    </location>
    <ligand>
        <name>Mg(2+)</name>
        <dbReference type="ChEBI" id="CHEBI:18420"/>
    </ligand>
</feature>
<name>A0A1G7DUS3_9PROT</name>
<dbReference type="HAMAP" id="MF_01021">
    <property type="entry name" value="HisI"/>
    <property type="match status" value="1"/>
</dbReference>
<comment type="similarity">
    <text evidence="6">In the N-terminal section; belongs to the PRA-CH family.</text>
</comment>
<dbReference type="STRING" id="69960.SAMN05421720_10824"/>
<comment type="cofactor">
    <cofactor evidence="11">
        <name>Mg(2+)</name>
        <dbReference type="ChEBI" id="CHEBI:18420"/>
    </cofactor>
    <text evidence="11">Binds 1 Mg(2+) ion per subunit.</text>
</comment>
<dbReference type="Pfam" id="PF01502">
    <property type="entry name" value="PRA-CH"/>
    <property type="match status" value="1"/>
</dbReference>
<evidence type="ECO:0000256" key="6">
    <source>
        <dbReference type="ARBA" id="ARBA00008299"/>
    </source>
</evidence>
<dbReference type="PANTHER" id="PTHR42945:SF1">
    <property type="entry name" value="HISTIDINE BIOSYNTHESIS BIFUNCTIONAL PROTEIN HIS7"/>
    <property type="match status" value="1"/>
</dbReference>
<dbReference type="InterPro" id="IPR038019">
    <property type="entry name" value="PRib_AMP_CycHydrolase_sf"/>
</dbReference>
<accession>A0A1G7DUS3</accession>
<dbReference type="GO" id="GO:0004635">
    <property type="term" value="F:phosphoribosyl-AMP cyclohydrolase activity"/>
    <property type="evidence" value="ECO:0007669"/>
    <property type="project" value="UniProtKB-UniRule"/>
</dbReference>
<gene>
    <name evidence="11" type="primary">hisI</name>
    <name evidence="13" type="ORF">SAMN05421720_10824</name>
</gene>